<sequence>MIKTAIAIACSITLYCGAIQAQGLKVPAPSPAQTIKQDFGLGNIELSYSRPSTKGRKIFGDLVPFDKVWRTGANSATILNFSDDVIIGGKNIPAGKYGLLSIPGKSEWTLILTKQLDVTSPSAYKEDQDVVRVKVKPHAIKEKIETFFMQFDEIKGTECNLWIMWDQTAVALPIKTDIDGKVMAQIETAMKSEKPPYFNAAMYYLETGKDTKQAHEWLKKATELNPKFFWVWHQRANAEAKLGLKQEAIASANESLKLAQEAKNPDYVALNEKLLKTLK</sequence>
<keyword evidence="3" id="KW-1185">Reference proteome</keyword>
<dbReference type="Pfam" id="PF13181">
    <property type="entry name" value="TPR_8"/>
    <property type="match status" value="1"/>
</dbReference>
<comment type="caution">
    <text evidence="2">The sequence shown here is derived from an EMBL/GenBank/DDBJ whole genome shotgun (WGS) entry which is preliminary data.</text>
</comment>
<dbReference type="SUPFAM" id="SSF48452">
    <property type="entry name" value="TPR-like"/>
    <property type="match status" value="1"/>
</dbReference>
<dbReference type="InterPro" id="IPR019734">
    <property type="entry name" value="TPR_rpt"/>
</dbReference>
<keyword evidence="1" id="KW-0732">Signal</keyword>
<accession>A0A4Q7N028</accession>
<name>A0A4Q7N028_9BACT</name>
<dbReference type="InterPro" id="IPR002088">
    <property type="entry name" value="Prenyl_trans_a"/>
</dbReference>
<gene>
    <name evidence="2" type="ORF">EV199_0773</name>
</gene>
<dbReference type="RefSeq" id="WP_130539344.1">
    <property type="nucleotide sequence ID" value="NZ_CP042431.1"/>
</dbReference>
<organism evidence="2 3">
    <name type="scientific">Pseudobacter ginsenosidimutans</name>
    <dbReference type="NCBI Taxonomy" id="661488"/>
    <lineage>
        <taxon>Bacteria</taxon>
        <taxon>Pseudomonadati</taxon>
        <taxon>Bacteroidota</taxon>
        <taxon>Chitinophagia</taxon>
        <taxon>Chitinophagales</taxon>
        <taxon>Chitinophagaceae</taxon>
        <taxon>Pseudobacter</taxon>
    </lineage>
</organism>
<dbReference type="OrthoDB" id="9808374at2"/>
<proteinExistence type="predicted"/>
<feature type="signal peptide" evidence="1">
    <location>
        <begin position="1"/>
        <end position="21"/>
    </location>
</feature>
<evidence type="ECO:0000313" key="2">
    <source>
        <dbReference type="EMBL" id="RZS74921.1"/>
    </source>
</evidence>
<dbReference type="Gene3D" id="1.25.40.10">
    <property type="entry name" value="Tetratricopeptide repeat domain"/>
    <property type="match status" value="1"/>
</dbReference>
<protein>
    <submittedName>
        <fullName evidence="2">Tetratricopeptide repeat protein</fullName>
    </submittedName>
</protein>
<dbReference type="AlphaFoldDB" id="A0A4Q7N028"/>
<evidence type="ECO:0000313" key="3">
    <source>
        <dbReference type="Proteomes" id="UP000293874"/>
    </source>
</evidence>
<dbReference type="PROSITE" id="PS51147">
    <property type="entry name" value="PFTA"/>
    <property type="match status" value="1"/>
</dbReference>
<dbReference type="Proteomes" id="UP000293874">
    <property type="component" value="Unassembled WGS sequence"/>
</dbReference>
<dbReference type="InterPro" id="IPR011990">
    <property type="entry name" value="TPR-like_helical_dom_sf"/>
</dbReference>
<feature type="chain" id="PRO_5020431182" evidence="1">
    <location>
        <begin position="22"/>
        <end position="279"/>
    </location>
</feature>
<reference evidence="2 3" key="1">
    <citation type="submission" date="2019-02" db="EMBL/GenBank/DDBJ databases">
        <title>Genomic Encyclopedia of Type Strains, Phase IV (KMG-IV): sequencing the most valuable type-strain genomes for metagenomic binning, comparative biology and taxonomic classification.</title>
        <authorList>
            <person name="Goeker M."/>
        </authorList>
    </citation>
    <scope>NUCLEOTIDE SEQUENCE [LARGE SCALE GENOMIC DNA]</scope>
    <source>
        <strain evidence="2 3">DSM 18116</strain>
    </source>
</reference>
<dbReference type="GO" id="GO:0008318">
    <property type="term" value="F:protein prenyltransferase activity"/>
    <property type="evidence" value="ECO:0007669"/>
    <property type="project" value="InterPro"/>
</dbReference>
<dbReference type="Pfam" id="PF11138">
    <property type="entry name" value="DUF2911"/>
    <property type="match status" value="1"/>
</dbReference>
<evidence type="ECO:0000256" key="1">
    <source>
        <dbReference type="SAM" id="SignalP"/>
    </source>
</evidence>
<dbReference type="InterPro" id="IPR021314">
    <property type="entry name" value="DUF2911"/>
</dbReference>
<dbReference type="EMBL" id="SGXA01000001">
    <property type="protein sequence ID" value="RZS74921.1"/>
    <property type="molecule type" value="Genomic_DNA"/>
</dbReference>